<feature type="compositionally biased region" description="Basic and acidic residues" evidence="1">
    <location>
        <begin position="152"/>
        <end position="161"/>
    </location>
</feature>
<evidence type="ECO:0000313" key="3">
    <source>
        <dbReference type="EMBL" id="OAE20558.1"/>
    </source>
</evidence>
<organism evidence="3 4">
    <name type="scientific">Marchantia polymorpha subsp. ruderalis</name>
    <dbReference type="NCBI Taxonomy" id="1480154"/>
    <lineage>
        <taxon>Eukaryota</taxon>
        <taxon>Viridiplantae</taxon>
        <taxon>Streptophyta</taxon>
        <taxon>Embryophyta</taxon>
        <taxon>Marchantiophyta</taxon>
        <taxon>Marchantiopsida</taxon>
        <taxon>Marchantiidae</taxon>
        <taxon>Marchantiales</taxon>
        <taxon>Marchantiaceae</taxon>
        <taxon>Marchantia</taxon>
    </lineage>
</organism>
<proteinExistence type="predicted"/>
<protein>
    <submittedName>
        <fullName evidence="3">Uncharacterized protein</fullName>
    </submittedName>
</protein>
<evidence type="ECO:0000313" key="4">
    <source>
        <dbReference type="Proteomes" id="UP000077202"/>
    </source>
</evidence>
<dbReference type="AlphaFoldDB" id="A0A176VHW6"/>
<dbReference type="EMBL" id="AP019872">
    <property type="protein sequence ID" value="BBN17535.1"/>
    <property type="molecule type" value="Genomic_DNA"/>
</dbReference>
<name>A0A176VHW6_MARPO</name>
<feature type="compositionally biased region" description="Polar residues" evidence="1">
    <location>
        <begin position="162"/>
        <end position="174"/>
    </location>
</feature>
<accession>A0A176VHW6</accession>
<reference evidence="3 4" key="1">
    <citation type="submission" date="2016-03" db="EMBL/GenBank/DDBJ databases">
        <title>Mechanisms controlling the formation of the plant cell surface in tip-growing cells are functionally conserved among land plants.</title>
        <authorList>
            <person name="Honkanen S."/>
            <person name="Jones V.A."/>
            <person name="Morieri G."/>
            <person name="Champion C."/>
            <person name="Hetherington A.J."/>
            <person name="Kelly S."/>
            <person name="Saint-Marcoux D."/>
            <person name="Proust H."/>
            <person name="Prescott H."/>
            <person name="Dolan L."/>
        </authorList>
    </citation>
    <scope>NUCLEOTIDE SEQUENCE [LARGE SCALE GENOMIC DNA]</scope>
    <source>
        <strain evidence="4">cv. Tak-1 and cv. Tak-2</strain>
        <tissue evidence="3">Whole gametophyte</tissue>
    </source>
</reference>
<feature type="region of interest" description="Disordered" evidence="1">
    <location>
        <begin position="114"/>
        <end position="196"/>
    </location>
</feature>
<evidence type="ECO:0000256" key="1">
    <source>
        <dbReference type="SAM" id="MobiDB-lite"/>
    </source>
</evidence>
<evidence type="ECO:0000313" key="2">
    <source>
        <dbReference type="EMBL" id="BBN17535.1"/>
    </source>
</evidence>
<dbReference type="Proteomes" id="UP000077202">
    <property type="component" value="Unassembled WGS sequence"/>
</dbReference>
<reference evidence="5" key="3">
    <citation type="journal article" date="2020" name="Curr. Biol.">
        <title>Chromatin organization in early land plants reveals an ancestral association between H3K27me3, transposons, and constitutive heterochromatin.</title>
        <authorList>
            <person name="Montgomery S.A."/>
            <person name="Tanizawa Y."/>
            <person name="Galik B."/>
            <person name="Wang N."/>
            <person name="Ito T."/>
            <person name="Mochizuki T."/>
            <person name="Akimcheva S."/>
            <person name="Bowman J.L."/>
            <person name="Cognat V."/>
            <person name="Marechal-Drouard L."/>
            <person name="Ekker H."/>
            <person name="Hong S.F."/>
            <person name="Kohchi T."/>
            <person name="Lin S.S."/>
            <person name="Liu L.D."/>
            <person name="Nakamura Y."/>
            <person name="Valeeva L.R."/>
            <person name="Shakirov E.V."/>
            <person name="Shippen D.E."/>
            <person name="Wei W.L."/>
            <person name="Yagura M."/>
            <person name="Yamaoka S."/>
            <person name="Yamato K.T."/>
            <person name="Liu C."/>
            <person name="Berger F."/>
        </authorList>
    </citation>
    <scope>NUCLEOTIDE SEQUENCE [LARGE SCALE GENOMIC DNA]</scope>
    <source>
        <strain evidence="5">Tak-1</strain>
    </source>
</reference>
<evidence type="ECO:0000313" key="5">
    <source>
        <dbReference type="Proteomes" id="UP001162541"/>
    </source>
</evidence>
<keyword evidence="4" id="KW-1185">Reference proteome</keyword>
<reference evidence="2" key="2">
    <citation type="journal article" date="2019" name="Curr. Biol.">
        <title>Chromatin organization in early land plants reveals an ancestral association between H3K27me3, transposons, and constitutive heterochromatin.</title>
        <authorList>
            <person name="Montgomery S.A."/>
            <person name="Tanizawa Y."/>
            <person name="Galik B."/>
            <person name="Wang N."/>
            <person name="Ito T."/>
            <person name="Mochizuki T."/>
            <person name="Akimcheva S."/>
            <person name="Bowman J."/>
            <person name="Cognat V."/>
            <person name="Drouard L."/>
            <person name="Ekker H."/>
            <person name="Houng S."/>
            <person name="Kohchi T."/>
            <person name="Lin S."/>
            <person name="Liu L.D."/>
            <person name="Nakamura Y."/>
            <person name="Valeeva L.R."/>
            <person name="Shakirov E.V."/>
            <person name="Shippen D.E."/>
            <person name="Wei W."/>
            <person name="Yagura M."/>
            <person name="Yamaoka S."/>
            <person name="Yamato K.T."/>
            <person name="Liu C."/>
            <person name="Berger F."/>
        </authorList>
    </citation>
    <scope>NUCLEOTIDE SEQUENCE [LARGE SCALE GENOMIC DNA]</scope>
    <source>
        <strain evidence="2">Tak-1</strain>
    </source>
</reference>
<gene>
    <name evidence="3" type="ORF">AXG93_3873s1160</name>
    <name evidence="2" type="ORF">Mp_7g15350</name>
</gene>
<dbReference type="Proteomes" id="UP001162541">
    <property type="component" value="Chromosome 7"/>
</dbReference>
<dbReference type="EMBL" id="LVLJ01003602">
    <property type="protein sequence ID" value="OAE20558.1"/>
    <property type="molecule type" value="Genomic_DNA"/>
</dbReference>
<feature type="compositionally biased region" description="Basic and acidic residues" evidence="1">
    <location>
        <begin position="126"/>
        <end position="143"/>
    </location>
</feature>
<sequence>MGGRALLCSIVRNGVRQVNVQASHMCRSEFESSTIHRTSNFSSDGLVRNRVTPCVGRVAGFHASRRAEYAHEPTYGVGPVLGGDRDPKTKGDTPDDFRALDIHAAEPKEITKEAAAEAMQEPPDFQMKKIIPEESKPFERDADPQETGGGKAFEEKTRKQEGTAQYQGDTTGTEKSGHEVEGQYGAGPDEGKTTRA</sequence>